<accession>A0A8B8ABS2</accession>
<keyword evidence="2" id="KW-0472">Membrane</keyword>
<dbReference type="GeneID" id="111101007"/>
<dbReference type="KEGG" id="cvn:111101007"/>
<keyword evidence="3" id="KW-1185">Reference proteome</keyword>
<gene>
    <name evidence="4" type="primary">LOC111101007</name>
</gene>
<proteinExistence type="predicted"/>
<sequence>MSNSTNTTLAPIVSADKSLWGKIEDFYSDKNNMAMYLVLPAIVIVYGGCSLIFCIYKCMGYCKKSKKKKDRRKLIPENRRRSIIMQRKVDNRPRSTASIHPVVTQSTEQARKSTPLPWQVTDTSDMEENKVKETAPTRDTAPHKFPRSHTGKTPPPPYQEVEDTIYLSGPQQPGYPTSGYQPKKQEYSPLELTKQLLRVGDDEKNIMRGRKKRLVFTTD</sequence>
<feature type="region of interest" description="Disordered" evidence="1">
    <location>
        <begin position="69"/>
        <end position="188"/>
    </location>
</feature>
<evidence type="ECO:0000256" key="1">
    <source>
        <dbReference type="SAM" id="MobiDB-lite"/>
    </source>
</evidence>
<organism evidence="3 4">
    <name type="scientific">Crassostrea virginica</name>
    <name type="common">Eastern oyster</name>
    <dbReference type="NCBI Taxonomy" id="6565"/>
    <lineage>
        <taxon>Eukaryota</taxon>
        <taxon>Metazoa</taxon>
        <taxon>Spiralia</taxon>
        <taxon>Lophotrochozoa</taxon>
        <taxon>Mollusca</taxon>
        <taxon>Bivalvia</taxon>
        <taxon>Autobranchia</taxon>
        <taxon>Pteriomorphia</taxon>
        <taxon>Ostreida</taxon>
        <taxon>Ostreoidea</taxon>
        <taxon>Ostreidae</taxon>
        <taxon>Crassostrea</taxon>
    </lineage>
</organism>
<dbReference type="RefSeq" id="XP_022288922.1">
    <property type="nucleotide sequence ID" value="XM_022433214.1"/>
</dbReference>
<dbReference type="OrthoDB" id="6120632at2759"/>
<feature type="transmembrane region" description="Helical" evidence="2">
    <location>
        <begin position="34"/>
        <end position="59"/>
    </location>
</feature>
<feature type="compositionally biased region" description="Basic and acidic residues" evidence="1">
    <location>
        <begin position="127"/>
        <end position="142"/>
    </location>
</feature>
<name>A0A8B8ABS2_CRAVI</name>
<keyword evidence="2" id="KW-0812">Transmembrane</keyword>
<dbReference type="AlphaFoldDB" id="A0A8B8ABS2"/>
<keyword evidence="2" id="KW-1133">Transmembrane helix</keyword>
<feature type="compositionally biased region" description="Polar residues" evidence="1">
    <location>
        <begin position="169"/>
        <end position="180"/>
    </location>
</feature>
<protein>
    <submittedName>
        <fullName evidence="4">Uncharacterized protein LOC111101007</fullName>
    </submittedName>
</protein>
<dbReference type="Proteomes" id="UP000694844">
    <property type="component" value="Chromosome 6"/>
</dbReference>
<evidence type="ECO:0000313" key="3">
    <source>
        <dbReference type="Proteomes" id="UP000694844"/>
    </source>
</evidence>
<feature type="compositionally biased region" description="Polar residues" evidence="1">
    <location>
        <begin position="94"/>
        <end position="108"/>
    </location>
</feature>
<evidence type="ECO:0000256" key="2">
    <source>
        <dbReference type="SAM" id="Phobius"/>
    </source>
</evidence>
<evidence type="ECO:0000313" key="4">
    <source>
        <dbReference type="RefSeq" id="XP_022288922.1"/>
    </source>
</evidence>
<reference evidence="4" key="1">
    <citation type="submission" date="2025-08" db="UniProtKB">
        <authorList>
            <consortium name="RefSeq"/>
        </authorList>
    </citation>
    <scope>IDENTIFICATION</scope>
    <source>
        <tissue evidence="4">Whole sample</tissue>
    </source>
</reference>